<dbReference type="Pfam" id="PF01381">
    <property type="entry name" value="HTH_3"/>
    <property type="match status" value="1"/>
</dbReference>
<organism evidence="3">
    <name type="scientific">Cyanothece sp. (strain PCC 7425 / ATCC 29141)</name>
    <dbReference type="NCBI Taxonomy" id="395961"/>
    <lineage>
        <taxon>Bacteria</taxon>
        <taxon>Bacillati</taxon>
        <taxon>Cyanobacteriota</taxon>
        <taxon>Cyanophyceae</taxon>
        <taxon>Gomontiellales</taxon>
        <taxon>Cyanothecaceae</taxon>
        <taxon>Cyanothece</taxon>
    </lineage>
</organism>
<dbReference type="SUPFAM" id="SSF47413">
    <property type="entry name" value="lambda repressor-like DNA-binding domains"/>
    <property type="match status" value="1"/>
</dbReference>
<dbReference type="InterPro" id="IPR013430">
    <property type="entry name" value="Toxin_antidote_HigA"/>
</dbReference>
<accession>B8HS69</accession>
<dbReference type="InterPro" id="IPR010982">
    <property type="entry name" value="Lambda_DNA-bd_dom_sf"/>
</dbReference>
<dbReference type="KEGG" id="cyn:Cyan7425_1808"/>
<dbReference type="InterPro" id="IPR052345">
    <property type="entry name" value="Rad_response_metalloprotease"/>
</dbReference>
<proteinExistence type="inferred from homology"/>
<evidence type="ECO:0000256" key="1">
    <source>
        <dbReference type="ARBA" id="ARBA00007227"/>
    </source>
</evidence>
<evidence type="ECO:0000313" key="3">
    <source>
        <dbReference type="EMBL" id="ACL44175.1"/>
    </source>
</evidence>
<feature type="domain" description="HTH cro/C1-type" evidence="2">
    <location>
        <begin position="22"/>
        <end position="71"/>
    </location>
</feature>
<name>B8HS69_CYAP4</name>
<dbReference type="eggNOG" id="COG3093">
    <property type="taxonomic scope" value="Bacteria"/>
</dbReference>
<dbReference type="Gene3D" id="1.10.10.2910">
    <property type="match status" value="1"/>
</dbReference>
<dbReference type="SMART" id="SM00530">
    <property type="entry name" value="HTH_XRE"/>
    <property type="match status" value="1"/>
</dbReference>
<dbReference type="Pfam" id="PF06114">
    <property type="entry name" value="Peptidase_M78"/>
    <property type="match status" value="1"/>
</dbReference>
<comment type="similarity">
    <text evidence="1">Belongs to the short-chain fatty acyl-CoA assimilation regulator (ScfR) family.</text>
</comment>
<dbReference type="PANTHER" id="PTHR43236">
    <property type="entry name" value="ANTITOXIN HIGA1"/>
    <property type="match status" value="1"/>
</dbReference>
<dbReference type="InterPro" id="IPR001387">
    <property type="entry name" value="Cro/C1-type_HTH"/>
</dbReference>
<sequence>MSQQLAPARVSPPGRILMRELEARGWTQKDLAEITGRPIQTINEITQAKKQITPETALELAEAFGTSAEFWTNLETNYRLHLAKKEGQGRNIARKSQLYSLAPISELIKRGWIQATDSIEELERRVCDFFDITSIDEQPRLTINFRCSQERNPESIAQLAWAKRVENLAKQQTVASFERDKLQAAIPKILEFAEKPEDVRHIPDFLLSLGVHFVIVPHLSKTYLDGAAFYLDGHPVVALTLRYDRINSFWFTLMHELGHIVAGHQGSYLDDLGNLAVNEEESEANQLAANWLIDPIALQEFVATHQSQFSRKAIEQFAQKQKRHPGIILGRLHNDGFVPHKNLRALLLKASSLLDSID</sequence>
<dbReference type="PROSITE" id="PS50943">
    <property type="entry name" value="HTH_CROC1"/>
    <property type="match status" value="1"/>
</dbReference>
<dbReference type="NCBIfam" id="TIGR02607">
    <property type="entry name" value="antidote_HigA"/>
    <property type="match status" value="1"/>
</dbReference>
<dbReference type="STRING" id="395961.Cyan7425_1808"/>
<dbReference type="Gene3D" id="1.10.260.40">
    <property type="entry name" value="lambda repressor-like DNA-binding domains"/>
    <property type="match status" value="1"/>
</dbReference>
<gene>
    <name evidence="3" type="ordered locus">Cyan7425_1808</name>
</gene>
<dbReference type="AlphaFoldDB" id="B8HS69"/>
<dbReference type="CDD" id="cd00093">
    <property type="entry name" value="HTH_XRE"/>
    <property type="match status" value="1"/>
</dbReference>
<dbReference type="OrthoDB" id="9796786at2"/>
<dbReference type="EMBL" id="CP001344">
    <property type="protein sequence ID" value="ACL44175.1"/>
    <property type="molecule type" value="Genomic_DNA"/>
</dbReference>
<evidence type="ECO:0000259" key="2">
    <source>
        <dbReference type="PROSITE" id="PS50943"/>
    </source>
</evidence>
<dbReference type="GO" id="GO:0003677">
    <property type="term" value="F:DNA binding"/>
    <property type="evidence" value="ECO:0007669"/>
    <property type="project" value="InterPro"/>
</dbReference>
<dbReference type="HOGENOM" id="CLU_055824_0_0_3"/>
<protein>
    <submittedName>
        <fullName evidence="3">Plasmid maintenance system antidote protein, XRE family</fullName>
    </submittedName>
</protein>
<reference evidence="3" key="1">
    <citation type="submission" date="2009-01" db="EMBL/GenBank/DDBJ databases">
        <title>Complete sequence of chromosome Cyanothece sp. PCC 7425.</title>
        <authorList>
            <consortium name="US DOE Joint Genome Institute"/>
            <person name="Lucas S."/>
            <person name="Copeland A."/>
            <person name="Lapidus A."/>
            <person name="Glavina del Rio T."/>
            <person name="Dalin E."/>
            <person name="Tice H."/>
            <person name="Bruce D."/>
            <person name="Goodwin L."/>
            <person name="Pitluck S."/>
            <person name="Sims D."/>
            <person name="Meineke L."/>
            <person name="Brettin T."/>
            <person name="Detter J.C."/>
            <person name="Han C."/>
            <person name="Larimer F."/>
            <person name="Land M."/>
            <person name="Hauser L."/>
            <person name="Kyrpides N."/>
            <person name="Ovchinnikova G."/>
            <person name="Liberton M."/>
            <person name="Stoeckel J."/>
            <person name="Banerjee A."/>
            <person name="Singh A."/>
            <person name="Page L."/>
            <person name="Sato H."/>
            <person name="Zhao L."/>
            <person name="Sherman L."/>
            <person name="Pakrasi H."/>
            <person name="Richardson P."/>
        </authorList>
    </citation>
    <scope>NUCLEOTIDE SEQUENCE</scope>
    <source>
        <strain evidence="3">PCC 7425</strain>
    </source>
</reference>
<dbReference type="PANTHER" id="PTHR43236:SF2">
    <property type="entry name" value="BLL0069 PROTEIN"/>
    <property type="match status" value="1"/>
</dbReference>
<dbReference type="InterPro" id="IPR010359">
    <property type="entry name" value="IrrE_HExxH"/>
</dbReference>